<evidence type="ECO:0000313" key="1">
    <source>
        <dbReference type="EMBL" id="RNJ25939.1"/>
    </source>
</evidence>
<accession>A0AAJ4R7Z8</accession>
<sequence>MDEDLHAYIKSERRDGETLNETLKRLLDGYSLTQFADDAAELDLEFSVEEATDGAVDATPPGTES</sequence>
<reference evidence="1 2" key="1">
    <citation type="submission" date="2018-11" db="EMBL/GenBank/DDBJ databases">
        <title>Genome sequences of Natronomonas sp. CBA1133.</title>
        <authorList>
            <person name="Roh S.W."/>
            <person name="Cha I.-T."/>
        </authorList>
    </citation>
    <scope>NUCLEOTIDE SEQUENCE [LARGE SCALE GENOMIC DNA]</scope>
    <source>
        <strain evidence="1 2">CBA1133</strain>
    </source>
</reference>
<dbReference type="AlphaFoldDB" id="A0AAJ4R7Z8"/>
<dbReference type="Proteomes" id="UP000270581">
    <property type="component" value="Unassembled WGS sequence"/>
</dbReference>
<evidence type="ECO:0000313" key="2">
    <source>
        <dbReference type="Proteomes" id="UP000270581"/>
    </source>
</evidence>
<gene>
    <name evidence="1" type="ORF">Nmn1133_04065</name>
</gene>
<organism evidence="1 2">
    <name type="scientific">Halosegnis longus</name>
    <dbReference type="NCBI Taxonomy" id="2216012"/>
    <lineage>
        <taxon>Archaea</taxon>
        <taxon>Methanobacteriati</taxon>
        <taxon>Methanobacteriota</taxon>
        <taxon>Stenosarchaea group</taxon>
        <taxon>Halobacteria</taxon>
        <taxon>Halobacteriales</taxon>
        <taxon>Natronomonadaceae</taxon>
        <taxon>Halosegnis</taxon>
    </lineage>
</organism>
<keyword evidence="2" id="KW-1185">Reference proteome</keyword>
<dbReference type="EMBL" id="RJJC01000001">
    <property type="protein sequence ID" value="RNJ25939.1"/>
    <property type="molecule type" value="Genomic_DNA"/>
</dbReference>
<proteinExistence type="predicted"/>
<protein>
    <submittedName>
        <fullName evidence="1">Uncharacterized protein</fullName>
    </submittedName>
</protein>
<comment type="caution">
    <text evidence="1">The sequence shown here is derived from an EMBL/GenBank/DDBJ whole genome shotgun (WGS) entry which is preliminary data.</text>
</comment>
<name>A0AAJ4R7Z8_9EURY</name>